<dbReference type="AlphaFoldDB" id="A0A2G9G7A1"/>
<comment type="caution">
    <text evidence="2">The sequence shown here is derived from an EMBL/GenBank/DDBJ whole genome shotgun (WGS) entry which is preliminary data.</text>
</comment>
<evidence type="ECO:0000313" key="3">
    <source>
        <dbReference type="Proteomes" id="UP000231279"/>
    </source>
</evidence>
<sequence length="55" mass="6295">MPLELTLLLGICNVAAGKCHSFCFFHMPAHKNILIHLYSYHFCCSRAKLLVVILY</sequence>
<dbReference type="Proteomes" id="UP000231279">
    <property type="component" value="Unassembled WGS sequence"/>
</dbReference>
<organism evidence="2 3">
    <name type="scientific">Handroanthus impetiginosus</name>
    <dbReference type="NCBI Taxonomy" id="429701"/>
    <lineage>
        <taxon>Eukaryota</taxon>
        <taxon>Viridiplantae</taxon>
        <taxon>Streptophyta</taxon>
        <taxon>Embryophyta</taxon>
        <taxon>Tracheophyta</taxon>
        <taxon>Spermatophyta</taxon>
        <taxon>Magnoliopsida</taxon>
        <taxon>eudicotyledons</taxon>
        <taxon>Gunneridae</taxon>
        <taxon>Pentapetalae</taxon>
        <taxon>asterids</taxon>
        <taxon>lamiids</taxon>
        <taxon>Lamiales</taxon>
        <taxon>Bignoniaceae</taxon>
        <taxon>Crescentiina</taxon>
        <taxon>Tabebuia alliance</taxon>
        <taxon>Handroanthus</taxon>
    </lineage>
</organism>
<reference evidence="3" key="1">
    <citation type="journal article" date="2018" name="Gigascience">
        <title>Genome assembly of the Pink Ipe (Handroanthus impetiginosus, Bignoniaceae), a highly valued, ecologically keystone Neotropical timber forest tree.</title>
        <authorList>
            <person name="Silva-Junior O.B."/>
            <person name="Grattapaglia D."/>
            <person name="Novaes E."/>
            <person name="Collevatti R.G."/>
        </authorList>
    </citation>
    <scope>NUCLEOTIDE SEQUENCE [LARGE SCALE GENOMIC DNA]</scope>
    <source>
        <strain evidence="3">cv. UFG-1</strain>
    </source>
</reference>
<proteinExistence type="predicted"/>
<gene>
    <name evidence="2" type="ORF">CDL12_26459</name>
</gene>
<keyword evidence="3" id="KW-1185">Reference proteome</keyword>
<feature type="signal peptide" evidence="1">
    <location>
        <begin position="1"/>
        <end position="17"/>
    </location>
</feature>
<accession>A0A2G9G7A1</accession>
<feature type="chain" id="PRO_5013567287" evidence="1">
    <location>
        <begin position="18"/>
        <end position="55"/>
    </location>
</feature>
<keyword evidence="1" id="KW-0732">Signal</keyword>
<protein>
    <submittedName>
        <fullName evidence="2">Uncharacterized protein</fullName>
    </submittedName>
</protein>
<dbReference type="EMBL" id="NKXS01006621">
    <property type="protein sequence ID" value="PIN01035.1"/>
    <property type="molecule type" value="Genomic_DNA"/>
</dbReference>
<name>A0A2G9G7A1_9LAMI</name>
<evidence type="ECO:0000256" key="1">
    <source>
        <dbReference type="SAM" id="SignalP"/>
    </source>
</evidence>
<evidence type="ECO:0000313" key="2">
    <source>
        <dbReference type="EMBL" id="PIN01035.1"/>
    </source>
</evidence>